<evidence type="ECO:0000256" key="1">
    <source>
        <dbReference type="ARBA" id="ARBA00001946"/>
    </source>
</evidence>
<comment type="cofactor">
    <cofactor evidence="1">
        <name>Mg(2+)</name>
        <dbReference type="ChEBI" id="CHEBI:18420"/>
    </cofactor>
</comment>
<proteinExistence type="predicted"/>
<dbReference type="SFLD" id="SFLDS00003">
    <property type="entry name" value="Haloacid_Dehalogenase"/>
    <property type="match status" value="1"/>
</dbReference>
<evidence type="ECO:0000256" key="2">
    <source>
        <dbReference type="ARBA" id="ARBA00022801"/>
    </source>
</evidence>
<keyword evidence="3" id="KW-0460">Magnesium</keyword>
<gene>
    <name evidence="4" type="ORF">H8L32_09965</name>
</gene>
<dbReference type="InterPro" id="IPR006439">
    <property type="entry name" value="HAD-SF_hydro_IA"/>
</dbReference>
<dbReference type="PRINTS" id="PR00413">
    <property type="entry name" value="HADHALOGNASE"/>
</dbReference>
<dbReference type="PANTHER" id="PTHR46470">
    <property type="entry name" value="N-ACYLNEURAMINATE-9-PHOSPHATASE"/>
    <property type="match status" value="1"/>
</dbReference>
<dbReference type="InterPro" id="IPR023214">
    <property type="entry name" value="HAD_sf"/>
</dbReference>
<dbReference type="SUPFAM" id="SSF56784">
    <property type="entry name" value="HAD-like"/>
    <property type="match status" value="1"/>
</dbReference>
<keyword evidence="5" id="KW-1185">Reference proteome</keyword>
<evidence type="ECO:0000313" key="4">
    <source>
        <dbReference type="EMBL" id="MBC3917797.1"/>
    </source>
</evidence>
<protein>
    <submittedName>
        <fullName evidence="4">HAD family hydrolase</fullName>
    </submittedName>
</protein>
<dbReference type="Gene3D" id="1.20.120.1600">
    <property type="match status" value="1"/>
</dbReference>
<dbReference type="Proteomes" id="UP000650424">
    <property type="component" value="Unassembled WGS sequence"/>
</dbReference>
<reference evidence="4 5" key="1">
    <citation type="submission" date="2020-08" db="EMBL/GenBank/DDBJ databases">
        <title>Novel species isolated from subtropical streams in China.</title>
        <authorList>
            <person name="Lu H."/>
        </authorList>
    </citation>
    <scope>NUCLEOTIDE SEQUENCE [LARGE SCALE GENOMIC DNA]</scope>
    <source>
        <strain evidence="4 5">CY18W</strain>
    </source>
</reference>
<dbReference type="GO" id="GO:0016787">
    <property type="term" value="F:hydrolase activity"/>
    <property type="evidence" value="ECO:0007669"/>
    <property type="project" value="UniProtKB-KW"/>
</dbReference>
<dbReference type="EMBL" id="JACOGF010000004">
    <property type="protein sequence ID" value="MBC3917797.1"/>
    <property type="molecule type" value="Genomic_DNA"/>
</dbReference>
<dbReference type="InterPro" id="IPR051400">
    <property type="entry name" value="HAD-like_hydrolase"/>
</dbReference>
<dbReference type="PANTHER" id="PTHR46470:SF4">
    <property type="entry name" value="5-AMINO-6-(5-PHOSPHO-D-RIBITYLAMINO)URACIL PHOSPHATASE YIGB"/>
    <property type="match status" value="1"/>
</dbReference>
<dbReference type="RefSeq" id="WP_186947037.1">
    <property type="nucleotide sequence ID" value="NZ_JACOGF010000004.1"/>
</dbReference>
<name>A0ABR6ZPG4_9BURK</name>
<dbReference type="Gene3D" id="3.40.50.1000">
    <property type="entry name" value="HAD superfamily/HAD-like"/>
    <property type="match status" value="1"/>
</dbReference>
<organism evidence="4 5">
    <name type="scientific">Undibacterium hunanense</name>
    <dbReference type="NCBI Taxonomy" id="2762292"/>
    <lineage>
        <taxon>Bacteria</taxon>
        <taxon>Pseudomonadati</taxon>
        <taxon>Pseudomonadota</taxon>
        <taxon>Betaproteobacteria</taxon>
        <taxon>Burkholderiales</taxon>
        <taxon>Oxalobacteraceae</taxon>
        <taxon>Undibacterium</taxon>
    </lineage>
</organism>
<sequence length="228" mass="25516">MTLKAVLLDLDDTLWPVVPVIRHAEAVLQQWLHEHVPVVAQNYSVEKLRERRNTLVSADPRFQYDLWALRHTLLSEVFQEHGIPAEKADHAMAVFADARNKVDLYEDVRPGLLALEKKINLGTVSNGFADLSAIGIAGHFKVSIAAYRFGCAKPDPRIFLAACDAMQVAPSEVLYVGDDLLLDVQGAQQAGLQGGWMNRKGLKIEDERHIHIRPDAEFASLHELAQWI</sequence>
<evidence type="ECO:0000256" key="3">
    <source>
        <dbReference type="ARBA" id="ARBA00022842"/>
    </source>
</evidence>
<dbReference type="InterPro" id="IPR036412">
    <property type="entry name" value="HAD-like_sf"/>
</dbReference>
<accession>A0ABR6ZPG4</accession>
<dbReference type="NCBIfam" id="TIGR01509">
    <property type="entry name" value="HAD-SF-IA-v3"/>
    <property type="match status" value="1"/>
</dbReference>
<evidence type="ECO:0000313" key="5">
    <source>
        <dbReference type="Proteomes" id="UP000650424"/>
    </source>
</evidence>
<dbReference type="SFLD" id="SFLDG01129">
    <property type="entry name" value="C1.5:_HAD__Beta-PGM__Phosphata"/>
    <property type="match status" value="1"/>
</dbReference>
<dbReference type="Pfam" id="PF00702">
    <property type="entry name" value="Hydrolase"/>
    <property type="match status" value="1"/>
</dbReference>
<keyword evidence="2 4" id="KW-0378">Hydrolase</keyword>
<dbReference type="NCBIfam" id="TIGR01549">
    <property type="entry name" value="HAD-SF-IA-v1"/>
    <property type="match status" value="1"/>
</dbReference>
<comment type="caution">
    <text evidence="4">The sequence shown here is derived from an EMBL/GenBank/DDBJ whole genome shotgun (WGS) entry which is preliminary data.</text>
</comment>